<dbReference type="PANTHER" id="PTHR44520">
    <property type="entry name" value="RESPONSE REGULATOR RCP1-RELATED"/>
    <property type="match status" value="1"/>
</dbReference>
<name>A0A090Q0T0_9FLAO</name>
<dbReference type="eggNOG" id="COG0745">
    <property type="taxonomic scope" value="Bacteria"/>
</dbReference>
<reference evidence="3" key="1">
    <citation type="journal article" date="2014" name="Genome Announc.">
        <title>Draft Genome Sequences of Marine Flavobacterium Nonlabens Strains NR17, NR24, NR27, NR32, NR33, and Ara13.</title>
        <authorList>
            <person name="Nakanishi M."/>
            <person name="Meirelles P."/>
            <person name="Suzuki R."/>
            <person name="Takatani N."/>
            <person name="Mino S."/>
            <person name="Suda W."/>
            <person name="Oshima K."/>
            <person name="Hattori M."/>
            <person name="Ohkuma M."/>
            <person name="Hosokawa M."/>
            <person name="Miyashita K."/>
            <person name="Thompson F.L."/>
            <person name="Niwa A."/>
            <person name="Sawabe T."/>
            <person name="Sawabe T."/>
        </authorList>
    </citation>
    <scope>NUCLEOTIDE SEQUENCE [LARGE SCALE GENOMIC DNA]</scope>
    <source>
        <strain evidence="3">JCM 19294</strain>
    </source>
</reference>
<dbReference type="RefSeq" id="WP_052510256.1">
    <property type="nucleotide sequence ID" value="NZ_BBML01000001.1"/>
</dbReference>
<evidence type="ECO:0000256" key="1">
    <source>
        <dbReference type="PROSITE-ProRule" id="PRU00169"/>
    </source>
</evidence>
<dbReference type="Proteomes" id="UP000029221">
    <property type="component" value="Unassembled WGS sequence"/>
</dbReference>
<dbReference type="PANTHER" id="PTHR44520:SF2">
    <property type="entry name" value="RESPONSE REGULATOR RCP1"/>
    <property type="match status" value="1"/>
</dbReference>
<dbReference type="EMBL" id="BBML01000001">
    <property type="protein sequence ID" value="GAK95787.1"/>
    <property type="molecule type" value="Genomic_DNA"/>
</dbReference>
<dbReference type="SMART" id="SM00448">
    <property type="entry name" value="REC"/>
    <property type="match status" value="1"/>
</dbReference>
<evidence type="ECO:0000313" key="3">
    <source>
        <dbReference type="EMBL" id="GAK95787.1"/>
    </source>
</evidence>
<feature type="modified residue" description="4-aspartylphosphate" evidence="1">
    <location>
        <position position="64"/>
    </location>
</feature>
<evidence type="ECO:0000313" key="4">
    <source>
        <dbReference type="Proteomes" id="UP000029221"/>
    </source>
</evidence>
<organism evidence="3 4">
    <name type="scientific">Nonlabens tegetincola</name>
    <dbReference type="NCBI Taxonomy" id="323273"/>
    <lineage>
        <taxon>Bacteria</taxon>
        <taxon>Pseudomonadati</taxon>
        <taxon>Bacteroidota</taxon>
        <taxon>Flavobacteriia</taxon>
        <taxon>Flavobacteriales</taxon>
        <taxon>Flavobacteriaceae</taxon>
        <taxon>Nonlabens</taxon>
    </lineage>
</organism>
<accession>A0A090Q0T0</accession>
<dbReference type="SUPFAM" id="SSF52172">
    <property type="entry name" value="CheY-like"/>
    <property type="match status" value="1"/>
</dbReference>
<evidence type="ECO:0000259" key="2">
    <source>
        <dbReference type="PROSITE" id="PS50110"/>
    </source>
</evidence>
<dbReference type="InterPro" id="IPR052893">
    <property type="entry name" value="TCS_response_regulator"/>
</dbReference>
<sequence length="139" mass="16397">MDSIQRKNIVYIEDRLEDIQLFKRIIKKEFSDSNFISFDDSEKVRHLIENNEFEKIRPDLIFIDLKMPKISGLELLGDLNKQEFRRIPKIMFSSSTINSDIEHAYNLGANSYVEKPKSFQSLKYTVVSAVKYWVEINLS</sequence>
<dbReference type="Pfam" id="PF00072">
    <property type="entry name" value="Response_reg"/>
    <property type="match status" value="1"/>
</dbReference>
<dbReference type="InterPro" id="IPR001789">
    <property type="entry name" value="Sig_transdc_resp-reg_receiver"/>
</dbReference>
<dbReference type="STRING" id="319236.BST91_11835"/>
<proteinExistence type="predicted"/>
<gene>
    <name evidence="3" type="ORF">JCM19294_2569</name>
</gene>
<keyword evidence="1" id="KW-0597">Phosphoprotein</keyword>
<dbReference type="AlphaFoldDB" id="A0A090Q0T0"/>
<keyword evidence="4" id="KW-1185">Reference proteome</keyword>
<feature type="domain" description="Response regulatory" evidence="2">
    <location>
        <begin position="8"/>
        <end position="130"/>
    </location>
</feature>
<dbReference type="PROSITE" id="PS50110">
    <property type="entry name" value="RESPONSE_REGULATORY"/>
    <property type="match status" value="1"/>
</dbReference>
<protein>
    <submittedName>
        <fullName evidence="3">Two-component system response regulator</fullName>
    </submittedName>
</protein>
<dbReference type="InterPro" id="IPR011006">
    <property type="entry name" value="CheY-like_superfamily"/>
</dbReference>
<dbReference type="Gene3D" id="3.40.50.2300">
    <property type="match status" value="1"/>
</dbReference>
<dbReference type="GO" id="GO:0000160">
    <property type="term" value="P:phosphorelay signal transduction system"/>
    <property type="evidence" value="ECO:0007669"/>
    <property type="project" value="InterPro"/>
</dbReference>
<comment type="caution">
    <text evidence="3">The sequence shown here is derived from an EMBL/GenBank/DDBJ whole genome shotgun (WGS) entry which is preliminary data.</text>
</comment>